<dbReference type="Proteomes" id="UP001165489">
    <property type="component" value="Unassembled WGS sequence"/>
</dbReference>
<accession>A0ABS9UXE7</accession>
<protein>
    <submittedName>
        <fullName evidence="1">DUF2846 domain-containing protein</fullName>
    </submittedName>
</protein>
<sequence length="187" mass="21146">MQRTILKSVLLLSLTAIGIFFQSFSQELKLPPEGKSLVYFVRSNATGMLINFKFFDGEKYLGKFNGVKYFTYECEPGEHLFWAASENRSFIEANLQSGKTYIIEVKPTSGAMKAGVKLVPIAPDNTKALKYINKLISKKEPIDLDARDFSGEAEDLDFFIKNGLKKHMNDKTKDKSITKLNPEHAHN</sequence>
<evidence type="ECO:0000313" key="1">
    <source>
        <dbReference type="EMBL" id="MCH7408843.1"/>
    </source>
</evidence>
<dbReference type="EMBL" id="JAKZGP010000009">
    <property type="protein sequence ID" value="MCH7408843.1"/>
    <property type="molecule type" value="Genomic_DNA"/>
</dbReference>
<name>A0ABS9UXE7_9BACT</name>
<proteinExistence type="predicted"/>
<gene>
    <name evidence="1" type="ORF">MM239_05515</name>
</gene>
<comment type="caution">
    <text evidence="1">The sequence shown here is derived from an EMBL/GenBank/DDBJ whole genome shotgun (WGS) entry which is preliminary data.</text>
</comment>
<dbReference type="RefSeq" id="WP_241347208.1">
    <property type="nucleotide sequence ID" value="NZ_JAKZGP010000009.1"/>
</dbReference>
<evidence type="ECO:0000313" key="2">
    <source>
        <dbReference type="Proteomes" id="UP001165489"/>
    </source>
</evidence>
<keyword evidence="2" id="KW-1185">Reference proteome</keyword>
<organism evidence="1 2">
    <name type="scientific">Belliella filtrata</name>
    <dbReference type="NCBI Taxonomy" id="2923435"/>
    <lineage>
        <taxon>Bacteria</taxon>
        <taxon>Pseudomonadati</taxon>
        <taxon>Bacteroidota</taxon>
        <taxon>Cytophagia</taxon>
        <taxon>Cytophagales</taxon>
        <taxon>Cyclobacteriaceae</taxon>
        <taxon>Belliella</taxon>
    </lineage>
</organism>
<reference evidence="1" key="1">
    <citation type="submission" date="2022-03" db="EMBL/GenBank/DDBJ databases">
        <title>De novo assembled genomes of Belliella spp. (Cyclobacteriaceae) strains.</title>
        <authorList>
            <person name="Szabo A."/>
            <person name="Korponai K."/>
            <person name="Felfoldi T."/>
        </authorList>
    </citation>
    <scope>NUCLEOTIDE SEQUENCE</scope>
    <source>
        <strain evidence="1">DSM 111904</strain>
    </source>
</reference>